<reference evidence="1" key="1">
    <citation type="submission" date="2020-02" db="EMBL/GenBank/DDBJ databases">
        <authorList>
            <person name="Meier V. D."/>
        </authorList>
    </citation>
    <scope>NUCLEOTIDE SEQUENCE</scope>
    <source>
        <strain evidence="1">AVDCRST_MAG84</strain>
    </source>
</reference>
<proteinExistence type="predicted"/>
<dbReference type="AlphaFoldDB" id="A0A6J4LSP8"/>
<evidence type="ECO:0000313" key="1">
    <source>
        <dbReference type="EMBL" id="CAA9340588.1"/>
    </source>
</evidence>
<protein>
    <submittedName>
        <fullName evidence="1">Uncharacterized protein</fullName>
    </submittedName>
</protein>
<sequence>MKLKIKKLLVKVTWNPQKAVASPIWLAVR</sequence>
<name>A0A6J4LSP8_9CYAN</name>
<dbReference type="EMBL" id="CADCTZ010000403">
    <property type="protein sequence ID" value="CAA9340588.1"/>
    <property type="molecule type" value="Genomic_DNA"/>
</dbReference>
<organism evidence="1">
    <name type="scientific">uncultured Microcoleus sp</name>
    <dbReference type="NCBI Taxonomy" id="259945"/>
    <lineage>
        <taxon>Bacteria</taxon>
        <taxon>Bacillati</taxon>
        <taxon>Cyanobacteriota</taxon>
        <taxon>Cyanophyceae</taxon>
        <taxon>Oscillatoriophycideae</taxon>
        <taxon>Oscillatoriales</taxon>
        <taxon>Microcoleaceae</taxon>
        <taxon>Microcoleus</taxon>
        <taxon>environmental samples</taxon>
    </lineage>
</organism>
<gene>
    <name evidence="1" type="ORF">AVDCRST_MAG84-2339</name>
</gene>
<accession>A0A6J4LSP8</accession>